<organism evidence="1 2">
    <name type="scientific">Alkalicoccus saliphilus</name>
    <dbReference type="NCBI Taxonomy" id="200989"/>
    <lineage>
        <taxon>Bacteria</taxon>
        <taxon>Bacillati</taxon>
        <taxon>Bacillota</taxon>
        <taxon>Bacilli</taxon>
        <taxon>Bacillales</taxon>
        <taxon>Bacillaceae</taxon>
        <taxon>Alkalicoccus</taxon>
    </lineage>
</organism>
<reference evidence="1 2" key="1">
    <citation type="submission" date="2018-03" db="EMBL/GenBank/DDBJ databases">
        <title>Alkalicoccus saliphilus sp. nov., isolated from a mineral pool.</title>
        <authorList>
            <person name="Zhao B."/>
        </authorList>
    </citation>
    <scope>NUCLEOTIDE SEQUENCE [LARGE SCALE GENOMIC DNA]</scope>
    <source>
        <strain evidence="1 2">6AG</strain>
    </source>
</reference>
<proteinExistence type="predicted"/>
<dbReference type="Proteomes" id="UP000240509">
    <property type="component" value="Unassembled WGS sequence"/>
</dbReference>
<comment type="caution">
    <text evidence="1">The sequence shown here is derived from an EMBL/GenBank/DDBJ whole genome shotgun (WGS) entry which is preliminary data.</text>
</comment>
<dbReference type="EMBL" id="PZJJ01000021">
    <property type="protein sequence ID" value="PTL38286.1"/>
    <property type="molecule type" value="Genomic_DNA"/>
</dbReference>
<dbReference type="AlphaFoldDB" id="A0A2T4U4F7"/>
<name>A0A2T4U4F7_9BACI</name>
<gene>
    <name evidence="1" type="ORF">C6Y45_12230</name>
</gene>
<protein>
    <submittedName>
        <fullName evidence="1">Uncharacterized protein</fullName>
    </submittedName>
</protein>
<evidence type="ECO:0000313" key="1">
    <source>
        <dbReference type="EMBL" id="PTL38286.1"/>
    </source>
</evidence>
<accession>A0A2T4U4F7</accession>
<sequence>MLIKSRFQNNDSSERTAFSCTPEPAVGLVVSYLPSGFEKDLPTSLHPTGVPAGRFGGKSLS</sequence>
<evidence type="ECO:0000313" key="2">
    <source>
        <dbReference type="Proteomes" id="UP000240509"/>
    </source>
</evidence>
<keyword evidence="2" id="KW-1185">Reference proteome</keyword>